<protein>
    <recommendedName>
        <fullName evidence="3">PD-(D/E)XK endonuclease-like domain-containing protein</fullName>
    </recommendedName>
</protein>
<name>A0A133V4W3_9EURY</name>
<reference evidence="1 2" key="1">
    <citation type="journal article" date="2016" name="Sci. Rep.">
        <title>Metabolic traits of an uncultured archaeal lineage -MSBL1- from brine pools of the Red Sea.</title>
        <authorList>
            <person name="Mwirichia R."/>
            <person name="Alam I."/>
            <person name="Rashid M."/>
            <person name="Vinu M."/>
            <person name="Ba-Alawi W."/>
            <person name="Anthony Kamau A."/>
            <person name="Kamanda Ngugi D."/>
            <person name="Goker M."/>
            <person name="Klenk H.P."/>
            <person name="Bajic V."/>
            <person name="Stingl U."/>
        </authorList>
    </citation>
    <scope>NUCLEOTIDE SEQUENCE [LARGE SCALE GENOMIC DNA]</scope>
    <source>
        <strain evidence="1">SCGC-AAA261F17</strain>
    </source>
</reference>
<evidence type="ECO:0008006" key="3">
    <source>
        <dbReference type="Google" id="ProtNLM"/>
    </source>
</evidence>
<dbReference type="EMBL" id="LHXY01000036">
    <property type="protein sequence ID" value="KXB01490.1"/>
    <property type="molecule type" value="Genomic_DNA"/>
</dbReference>
<sequence length="261" mass="30714">MEHAFFISYLEDRLNYSRELGYIEEDVGKTAPLENSLEIGDDITFDDIESLLEKREALSKKDRKALVIEKINQLGGKPLAREIENLLKCNTSPSKVTAKIRRLSPKIQGRILEWIYAERCPSIRWNFDWEGYVVVGVPEGITDEFVYEFKTTRKESYLKTARPPAIAQADLYGHFFKRKKKRVQFMIRETEEILTWKEKVDRKNALNTLKNFEEVERGLKEPFPPADWKCRVCKYRNKCKKCDMKLSPRIKRLSTGLVRRN</sequence>
<comment type="caution">
    <text evidence="1">The sequence shown here is derived from an EMBL/GenBank/DDBJ whole genome shotgun (WGS) entry which is preliminary data.</text>
</comment>
<evidence type="ECO:0000313" key="2">
    <source>
        <dbReference type="Proteomes" id="UP000070035"/>
    </source>
</evidence>
<dbReference type="Proteomes" id="UP000070035">
    <property type="component" value="Unassembled WGS sequence"/>
</dbReference>
<evidence type="ECO:0000313" key="1">
    <source>
        <dbReference type="EMBL" id="KXB01490.1"/>
    </source>
</evidence>
<keyword evidence="2" id="KW-1185">Reference proteome</keyword>
<proteinExistence type="predicted"/>
<dbReference type="AlphaFoldDB" id="A0A133V4W3"/>
<dbReference type="InterPro" id="IPR011604">
    <property type="entry name" value="PDDEXK-like_dom_sf"/>
</dbReference>
<accession>A0A133V4W3</accession>
<dbReference type="Gene3D" id="3.90.320.10">
    <property type="match status" value="1"/>
</dbReference>
<gene>
    <name evidence="1" type="ORF">AKJ44_02480</name>
</gene>
<organism evidence="1 2">
    <name type="scientific">candidate division MSBL1 archaeon SCGC-AAA261F17</name>
    <dbReference type="NCBI Taxonomy" id="1698274"/>
    <lineage>
        <taxon>Archaea</taxon>
        <taxon>Methanobacteriati</taxon>
        <taxon>Methanobacteriota</taxon>
        <taxon>candidate division MSBL1</taxon>
    </lineage>
</organism>